<dbReference type="OrthoDB" id="19419at2759"/>
<dbReference type="GO" id="GO:0005634">
    <property type="term" value="C:nucleus"/>
    <property type="evidence" value="ECO:0007669"/>
    <property type="project" value="InterPro"/>
</dbReference>
<dbReference type="EMBL" id="MPUH01001657">
    <property type="protein sequence ID" value="OMJ66689.1"/>
    <property type="molecule type" value="Genomic_DNA"/>
</dbReference>
<name>A0A1R2AQC8_9CILI</name>
<organism evidence="3 4">
    <name type="scientific">Stentor coeruleus</name>
    <dbReference type="NCBI Taxonomy" id="5963"/>
    <lineage>
        <taxon>Eukaryota</taxon>
        <taxon>Sar</taxon>
        <taxon>Alveolata</taxon>
        <taxon>Ciliophora</taxon>
        <taxon>Postciliodesmatophora</taxon>
        <taxon>Heterotrichea</taxon>
        <taxon>Heterotrichida</taxon>
        <taxon>Stentoridae</taxon>
        <taxon>Stentor</taxon>
    </lineage>
</organism>
<evidence type="ECO:0000313" key="4">
    <source>
        <dbReference type="Proteomes" id="UP000187209"/>
    </source>
</evidence>
<dbReference type="Pfam" id="PF00956">
    <property type="entry name" value="NAP"/>
    <property type="match status" value="1"/>
</dbReference>
<evidence type="ECO:0000313" key="3">
    <source>
        <dbReference type="EMBL" id="OMJ66689.1"/>
    </source>
</evidence>
<dbReference type="PANTHER" id="PTHR11875">
    <property type="entry name" value="TESTIS-SPECIFIC Y-ENCODED PROTEIN"/>
    <property type="match status" value="1"/>
</dbReference>
<dbReference type="SUPFAM" id="SSF143113">
    <property type="entry name" value="NAP-like"/>
    <property type="match status" value="1"/>
</dbReference>
<keyword evidence="4" id="KW-1185">Reference proteome</keyword>
<sequence>MQSQNKIDQLLQRRAGEICEIETKYYELLKNEYLVRSIEIKKIPSFWYKCLRNHHTLPSLITEKDWELLQYIDDLSLDEFTSRNRVKTYKLTIEFKPNLFINNNSLWAAINTDELQSYSGSGIDFKAPNSISNFEEQNKPSFFNIFIGTEGESALSNSAFVYDIINGIRIDIWEDPLRYYEA</sequence>
<dbReference type="InterPro" id="IPR037231">
    <property type="entry name" value="NAP-like_sf"/>
</dbReference>
<dbReference type="Proteomes" id="UP000187209">
    <property type="component" value="Unassembled WGS sequence"/>
</dbReference>
<evidence type="ECO:0000256" key="1">
    <source>
        <dbReference type="ARBA" id="ARBA00009947"/>
    </source>
</evidence>
<dbReference type="GO" id="GO:0006334">
    <property type="term" value="P:nucleosome assembly"/>
    <property type="evidence" value="ECO:0007669"/>
    <property type="project" value="InterPro"/>
</dbReference>
<gene>
    <name evidence="3" type="ORF">SteCoe_36389</name>
</gene>
<dbReference type="InterPro" id="IPR002164">
    <property type="entry name" value="NAP_family"/>
</dbReference>
<comment type="caution">
    <text evidence="3">The sequence shown here is derived from an EMBL/GenBank/DDBJ whole genome shotgun (WGS) entry which is preliminary data.</text>
</comment>
<comment type="similarity">
    <text evidence="1 2">Belongs to the nucleosome assembly protein (NAP) family.</text>
</comment>
<dbReference type="AlphaFoldDB" id="A0A1R2AQC8"/>
<reference evidence="3 4" key="1">
    <citation type="submission" date="2016-11" db="EMBL/GenBank/DDBJ databases">
        <title>The macronuclear genome of Stentor coeruleus: a giant cell with tiny introns.</title>
        <authorList>
            <person name="Slabodnick M."/>
            <person name="Ruby J.G."/>
            <person name="Reiff S.B."/>
            <person name="Swart E.C."/>
            <person name="Gosai S."/>
            <person name="Prabakaran S."/>
            <person name="Witkowska E."/>
            <person name="Larue G.E."/>
            <person name="Fisher S."/>
            <person name="Freeman R.M."/>
            <person name="Gunawardena J."/>
            <person name="Chu W."/>
            <person name="Stover N.A."/>
            <person name="Gregory B.D."/>
            <person name="Nowacki M."/>
            <person name="Derisi J."/>
            <person name="Roy S.W."/>
            <person name="Marshall W.F."/>
            <person name="Sood P."/>
        </authorList>
    </citation>
    <scope>NUCLEOTIDE SEQUENCE [LARGE SCALE GENOMIC DNA]</scope>
    <source>
        <strain evidence="3">WM001</strain>
    </source>
</reference>
<protein>
    <submittedName>
        <fullName evidence="3">Uncharacterized protein</fullName>
    </submittedName>
</protein>
<dbReference type="Gene3D" id="3.30.1120.90">
    <property type="entry name" value="Nucleosome assembly protein"/>
    <property type="match status" value="1"/>
</dbReference>
<evidence type="ECO:0000256" key="2">
    <source>
        <dbReference type="RuleBase" id="RU003876"/>
    </source>
</evidence>
<proteinExistence type="inferred from homology"/>
<accession>A0A1R2AQC8</accession>